<reference evidence="2" key="1">
    <citation type="journal article" date="2020" name="Nature">
        <title>Giant virus diversity and host interactions through global metagenomics.</title>
        <authorList>
            <person name="Schulz F."/>
            <person name="Roux S."/>
            <person name="Paez-Espino D."/>
            <person name="Jungbluth S."/>
            <person name="Walsh D.A."/>
            <person name="Denef V.J."/>
            <person name="McMahon K.D."/>
            <person name="Konstantinidis K.T."/>
            <person name="Eloe-Fadrosh E.A."/>
            <person name="Kyrpides N.C."/>
            <person name="Woyke T."/>
        </authorList>
    </citation>
    <scope>NUCLEOTIDE SEQUENCE</scope>
    <source>
        <strain evidence="2">GVMAG-M-3300024301-20</strain>
    </source>
</reference>
<protein>
    <submittedName>
        <fullName evidence="2">Uncharacterized protein</fullName>
    </submittedName>
</protein>
<organism evidence="2">
    <name type="scientific">viral metagenome</name>
    <dbReference type="NCBI Taxonomy" id="1070528"/>
    <lineage>
        <taxon>unclassified sequences</taxon>
        <taxon>metagenomes</taxon>
        <taxon>organismal metagenomes</taxon>
    </lineage>
</organism>
<feature type="compositionally biased region" description="Polar residues" evidence="1">
    <location>
        <begin position="39"/>
        <end position="48"/>
    </location>
</feature>
<sequence>MNNLENIENVPENKCLEINTANSSQILEKDTTTSDSSTNKNRVPTYTPTKNDMALMAKYIKHIRGKKMGSDRPSTIIEVTDNTKLCVKKLLAGGKGQSNKINPSKQLFTSNSDRSKIQAPNNDNKDFLQQISTKYNENFQNCEDPPKYNIPDIKYFEPLSLPPVILKPAISMPEILTNVLQQVLSTDNSNTISIELLQSMIRQDYETRCVFTNKIQLALLNFDDDTFMPIIKIDNEGIMNTILGWFNECEIMVDVEDISISIPENIMEYQMCMFLYKHIDLKRKDMFLREYLPLAINSILSEGSINNLQKKIFNTSESETNTNIKPLVGGYHTGSNASDNIARMKDIMSMKELLPFYLKENTNTNINIKEIPDVENMDVTIDPEPSPLVVYGITIPRELEYVGDLYYKLHDGKVKRLNEKEERHPDLPNISDTMFRYSSYHDETIPSNEVDYYDMSGNELQVSNIGLYDLGYYIPNTSFANSLYIYEPVEPNKDKYGKTLIQVLFNPHFLRTICIINASEIVLDIIVKYAKFGFIKLFAHETSNDKVVDIFKRQIHNKLFDNVDEISNALVVMASYVSITNKNDSNNDKIDLEEKSIKTFIDSHYTITTNVDHRLKASEIQDIILRAKECKIDNEKISGFKNRLSKYLKEIGLEKKRYNDGYYYYGLFPKSNISIQSRFDKYIGSDELVSDKSYMLKDMNSASIQGFSFSKF</sequence>
<name>A0A6C0IRU8_9ZZZZ</name>
<accession>A0A6C0IRU8</accession>
<proteinExistence type="predicted"/>
<feature type="region of interest" description="Disordered" evidence="1">
    <location>
        <begin position="97"/>
        <end position="122"/>
    </location>
</feature>
<dbReference type="AlphaFoldDB" id="A0A6C0IRU8"/>
<evidence type="ECO:0000256" key="1">
    <source>
        <dbReference type="SAM" id="MobiDB-lite"/>
    </source>
</evidence>
<evidence type="ECO:0000313" key="2">
    <source>
        <dbReference type="EMBL" id="QHT95941.1"/>
    </source>
</evidence>
<feature type="region of interest" description="Disordered" evidence="1">
    <location>
        <begin position="26"/>
        <end position="48"/>
    </location>
</feature>
<dbReference type="EMBL" id="MN740248">
    <property type="protein sequence ID" value="QHT95941.1"/>
    <property type="molecule type" value="Genomic_DNA"/>
</dbReference>